<evidence type="ECO:0000313" key="2">
    <source>
        <dbReference type="Proteomes" id="UP000000763"/>
    </source>
</evidence>
<evidence type="ECO:0000313" key="1">
    <source>
        <dbReference type="EMBL" id="BAD67651.1"/>
    </source>
</evidence>
<dbReference type="PROSITE" id="PS51257">
    <property type="entry name" value="PROKAR_LIPOPROTEIN"/>
    <property type="match status" value="1"/>
</dbReference>
<dbReference type="AlphaFoldDB" id="B7F6V8"/>
<sequence length="141" mass="15772">MVPRLLHLSTINVPDFNFSLPWFSSCILPHPLGHRIKSISSGCHQILRHRHTDLLDSKVEAIYIRGGHCRAESSGRHCCLHRDPHLCQCSYVQVGKGQSGQPSRQDSHHHLRCWHGLLHRRGEEGGGAVQEALPRGCKGQG</sequence>
<reference evidence="2" key="1">
    <citation type="journal article" date="2005" name="Nature">
        <title>The map-based sequence of the rice genome.</title>
        <authorList>
            <consortium name="International rice genome sequencing project (IRGSP)"/>
            <person name="Matsumoto T."/>
            <person name="Wu J."/>
            <person name="Kanamori H."/>
            <person name="Katayose Y."/>
            <person name="Fujisawa M."/>
            <person name="Namiki N."/>
            <person name="Mizuno H."/>
            <person name="Yamamoto K."/>
            <person name="Antonio B.A."/>
            <person name="Baba T."/>
            <person name="Sakata K."/>
            <person name="Nagamura Y."/>
            <person name="Aoki H."/>
            <person name="Arikawa K."/>
            <person name="Arita K."/>
            <person name="Bito T."/>
            <person name="Chiden Y."/>
            <person name="Fujitsuka N."/>
            <person name="Fukunaka R."/>
            <person name="Hamada M."/>
            <person name="Harada C."/>
            <person name="Hayashi A."/>
            <person name="Hijishita S."/>
            <person name="Honda M."/>
            <person name="Hosokawa S."/>
            <person name="Ichikawa Y."/>
            <person name="Idonuma A."/>
            <person name="Iijima M."/>
            <person name="Ikeda M."/>
            <person name="Ikeno M."/>
            <person name="Ito K."/>
            <person name="Ito S."/>
            <person name="Ito T."/>
            <person name="Ito Y."/>
            <person name="Ito Y."/>
            <person name="Iwabuchi A."/>
            <person name="Kamiya K."/>
            <person name="Karasawa W."/>
            <person name="Kurita K."/>
            <person name="Katagiri S."/>
            <person name="Kikuta A."/>
            <person name="Kobayashi H."/>
            <person name="Kobayashi N."/>
            <person name="Machita K."/>
            <person name="Maehara T."/>
            <person name="Masukawa M."/>
            <person name="Mizubayashi T."/>
            <person name="Mukai Y."/>
            <person name="Nagasaki H."/>
            <person name="Nagata Y."/>
            <person name="Naito S."/>
            <person name="Nakashima M."/>
            <person name="Nakama Y."/>
            <person name="Nakamichi Y."/>
            <person name="Nakamura M."/>
            <person name="Meguro A."/>
            <person name="Negishi M."/>
            <person name="Ohta I."/>
            <person name="Ohta T."/>
            <person name="Okamoto M."/>
            <person name="Ono N."/>
            <person name="Saji S."/>
            <person name="Sakaguchi M."/>
            <person name="Sakai K."/>
            <person name="Shibata M."/>
            <person name="Shimokawa T."/>
            <person name="Song J."/>
            <person name="Takazaki Y."/>
            <person name="Terasawa K."/>
            <person name="Tsugane M."/>
            <person name="Tsuji K."/>
            <person name="Ueda S."/>
            <person name="Waki K."/>
            <person name="Yamagata H."/>
            <person name="Yamamoto M."/>
            <person name="Yamamoto S."/>
            <person name="Yamane H."/>
            <person name="Yoshiki S."/>
            <person name="Yoshihara R."/>
            <person name="Yukawa K."/>
            <person name="Zhong H."/>
            <person name="Yano M."/>
            <person name="Yuan Q."/>
            <person name="Ouyang S."/>
            <person name="Liu J."/>
            <person name="Jones K.M."/>
            <person name="Gansberger K."/>
            <person name="Moffat K."/>
            <person name="Hill J."/>
            <person name="Bera J."/>
            <person name="Fadrosh D."/>
            <person name="Jin S."/>
            <person name="Johri S."/>
            <person name="Kim M."/>
            <person name="Overton L."/>
            <person name="Reardon M."/>
            <person name="Tsitrin T."/>
            <person name="Vuong H."/>
            <person name="Weaver B."/>
            <person name="Ciecko A."/>
            <person name="Tallon L."/>
            <person name="Jackson J."/>
            <person name="Pai G."/>
            <person name="Aken S.V."/>
            <person name="Utterback T."/>
            <person name="Reidmuller S."/>
            <person name="Feldblyum T."/>
            <person name="Hsiao J."/>
            <person name="Zismann V."/>
            <person name="Iobst S."/>
            <person name="de Vazeille A.R."/>
            <person name="Buell C.R."/>
            <person name="Ying K."/>
            <person name="Li Y."/>
            <person name="Lu T."/>
            <person name="Huang Y."/>
            <person name="Zhao Q."/>
            <person name="Feng Q."/>
            <person name="Zhang L."/>
            <person name="Zhu J."/>
            <person name="Weng Q."/>
            <person name="Mu J."/>
            <person name="Lu Y."/>
            <person name="Fan D."/>
            <person name="Liu Y."/>
            <person name="Guan J."/>
            <person name="Zhang Y."/>
            <person name="Yu S."/>
            <person name="Liu X."/>
            <person name="Zhang Y."/>
            <person name="Hong G."/>
            <person name="Han B."/>
            <person name="Choisne N."/>
            <person name="Demange N."/>
            <person name="Orjeda G."/>
            <person name="Samain S."/>
            <person name="Cattolico L."/>
            <person name="Pelletier E."/>
            <person name="Couloux A."/>
            <person name="Segurens B."/>
            <person name="Wincker P."/>
            <person name="D'Hont A."/>
            <person name="Scarpelli C."/>
            <person name="Weissenbach J."/>
            <person name="Salanoubat M."/>
            <person name="Quetier F."/>
            <person name="Yu Y."/>
            <person name="Kim H.R."/>
            <person name="Rambo T."/>
            <person name="Currie J."/>
            <person name="Collura K."/>
            <person name="Luo M."/>
            <person name="Yang T."/>
            <person name="Ammiraju J.S.S."/>
            <person name="Engler F."/>
            <person name="Soderlund C."/>
            <person name="Wing R.A."/>
            <person name="Palmer L.E."/>
            <person name="de la Bastide M."/>
            <person name="Spiegel L."/>
            <person name="Nascimento L."/>
            <person name="Zutavern T."/>
            <person name="O'Shaughnessy A."/>
            <person name="Dike S."/>
            <person name="Dedhia N."/>
            <person name="Preston R."/>
            <person name="Balija V."/>
            <person name="McCombie W.R."/>
            <person name="Chow T."/>
            <person name="Chen H."/>
            <person name="Chung M."/>
            <person name="Chen C."/>
            <person name="Shaw J."/>
            <person name="Wu H."/>
            <person name="Hsiao K."/>
            <person name="Chao Y."/>
            <person name="Chu M."/>
            <person name="Cheng C."/>
            <person name="Hour A."/>
            <person name="Lee P."/>
            <person name="Lin S."/>
            <person name="Lin Y."/>
            <person name="Liou J."/>
            <person name="Liu S."/>
            <person name="Hsing Y."/>
            <person name="Raghuvanshi S."/>
            <person name="Mohanty A."/>
            <person name="Bharti A.K."/>
            <person name="Gaur A."/>
            <person name="Gupta V."/>
            <person name="Kumar D."/>
            <person name="Ravi V."/>
            <person name="Vij S."/>
            <person name="Kapur A."/>
            <person name="Khurana P."/>
            <person name="Khurana P."/>
            <person name="Khurana J.P."/>
            <person name="Tyagi A.K."/>
            <person name="Gaikwad K."/>
            <person name="Singh A."/>
            <person name="Dalal V."/>
            <person name="Srivastava S."/>
            <person name="Dixit A."/>
            <person name="Pal A.K."/>
            <person name="Ghazi I.A."/>
            <person name="Yadav M."/>
            <person name="Pandit A."/>
            <person name="Bhargava A."/>
            <person name="Sureshbabu K."/>
            <person name="Batra K."/>
            <person name="Sharma T.R."/>
            <person name="Mohapatra T."/>
            <person name="Singh N.K."/>
            <person name="Messing J."/>
            <person name="Nelson A.B."/>
            <person name="Fuks G."/>
            <person name="Kavchok S."/>
            <person name="Keizer G."/>
            <person name="Linton E."/>
            <person name="Llaca V."/>
            <person name="Song R."/>
            <person name="Tanyolac B."/>
            <person name="Young S."/>
            <person name="Ho-Il K."/>
            <person name="Hahn J.H."/>
            <person name="Sangsakoo G."/>
            <person name="Vanavichit A."/>
            <person name="de Mattos Luiz.A.T."/>
            <person name="Zimmer P.D."/>
            <person name="Malone G."/>
            <person name="Dellagostin O."/>
            <person name="de Oliveira A.C."/>
            <person name="Bevan M."/>
            <person name="Bancroft I."/>
            <person name="Minx P."/>
            <person name="Cordum H."/>
            <person name="Wilson R."/>
            <person name="Cheng Z."/>
            <person name="Jin W."/>
            <person name="Jiang J."/>
            <person name="Leong S.A."/>
            <person name="Iwama H."/>
            <person name="Gojobori T."/>
            <person name="Itoh T."/>
            <person name="Niimura Y."/>
            <person name="Fujii Y."/>
            <person name="Habara T."/>
            <person name="Sakai H."/>
            <person name="Sato Y."/>
            <person name="Wilson G."/>
            <person name="Kumar K."/>
            <person name="McCouch S."/>
            <person name="Juretic N."/>
            <person name="Hoen D."/>
            <person name="Wright S."/>
            <person name="Bruskiewich R."/>
            <person name="Bureau T."/>
            <person name="Miyao A."/>
            <person name="Hirochika H."/>
            <person name="Nishikawa T."/>
            <person name="Kadowaki K."/>
            <person name="Sugiura M."/>
            <person name="Burr B."/>
            <person name="Sasaki T."/>
        </authorList>
    </citation>
    <scope>NUCLEOTIDE SEQUENCE [LARGE SCALE GENOMIC DNA]</scope>
    <source>
        <strain evidence="2">cv. Nipponbare</strain>
    </source>
</reference>
<dbReference type="Proteomes" id="UP000000763">
    <property type="component" value="Chromosome 6"/>
</dbReference>
<name>B7F6V8_ORYSJ</name>
<dbReference type="EMBL" id="AP000399">
    <property type="protein sequence ID" value="BAD67651.1"/>
    <property type="molecule type" value="Genomic_DNA"/>
</dbReference>
<reference evidence="2" key="2">
    <citation type="journal article" date="2008" name="Nucleic Acids Res.">
        <title>The rice annotation project database (RAP-DB): 2008 update.</title>
        <authorList>
            <consortium name="The rice annotation project (RAP)"/>
        </authorList>
    </citation>
    <scope>GENOME REANNOTATION</scope>
    <source>
        <strain evidence="2">cv. Nipponbare</strain>
    </source>
</reference>
<organism evidence="1 2">
    <name type="scientific">Oryza sativa subsp. japonica</name>
    <name type="common">Rice</name>
    <dbReference type="NCBI Taxonomy" id="39947"/>
    <lineage>
        <taxon>Eukaryota</taxon>
        <taxon>Viridiplantae</taxon>
        <taxon>Streptophyta</taxon>
        <taxon>Embryophyta</taxon>
        <taxon>Tracheophyta</taxon>
        <taxon>Spermatophyta</taxon>
        <taxon>Magnoliopsida</taxon>
        <taxon>Liliopsida</taxon>
        <taxon>Poales</taxon>
        <taxon>Poaceae</taxon>
        <taxon>BOP clade</taxon>
        <taxon>Oryzoideae</taxon>
        <taxon>Oryzeae</taxon>
        <taxon>Oryzinae</taxon>
        <taxon>Oryza</taxon>
        <taxon>Oryza sativa</taxon>
    </lineage>
</organism>
<proteinExistence type="predicted"/>
<accession>B7F6V8</accession>
<protein>
    <submittedName>
        <fullName evidence="1">Uncharacterized protein</fullName>
    </submittedName>
</protein>
<gene>
    <name evidence="1" type="ORF">P0535G04.7</name>
</gene>